<feature type="region of interest" description="Disordered" evidence="1">
    <location>
        <begin position="265"/>
        <end position="291"/>
    </location>
</feature>
<protein>
    <submittedName>
        <fullName evidence="2">Uncharacterized protein</fullName>
    </submittedName>
</protein>
<feature type="compositionally biased region" description="Polar residues" evidence="1">
    <location>
        <begin position="1"/>
        <end position="10"/>
    </location>
</feature>
<feature type="region of interest" description="Disordered" evidence="1">
    <location>
        <begin position="426"/>
        <end position="448"/>
    </location>
</feature>
<name>A0A4Q4MTI4_9PLEO</name>
<feature type="compositionally biased region" description="Low complexity" evidence="1">
    <location>
        <begin position="130"/>
        <end position="142"/>
    </location>
</feature>
<evidence type="ECO:0000256" key="1">
    <source>
        <dbReference type="SAM" id="MobiDB-lite"/>
    </source>
</evidence>
<accession>A0A4Q4MTI4</accession>
<feature type="compositionally biased region" description="Polar residues" evidence="1">
    <location>
        <begin position="222"/>
        <end position="232"/>
    </location>
</feature>
<feature type="region of interest" description="Disordered" evidence="1">
    <location>
        <begin position="754"/>
        <end position="810"/>
    </location>
</feature>
<dbReference type="AlphaFoldDB" id="A0A4Q4MTI4"/>
<feature type="compositionally biased region" description="Basic and acidic residues" evidence="1">
    <location>
        <begin position="841"/>
        <end position="856"/>
    </location>
</feature>
<sequence length="878" mass="96569">MYNHPDSQLTVGGEAAASITSSPPCISPDNEPISASWSSDEDDLNTSPILKRGLSSSPNDNDDSLASSPPPFLSSSSPSLSPGQKKEHVPSGLPPENPFSSTYNAPPPRPANDIRSFPSPAATPTPPPRSGRSSELTSARIAAYEARTAEAAARGTTGTIVANLESQSPPLDEAAEQFSASQPPDSFCKDATQRSPGSLSDPANKLDESKKPRTAHHASFSARPTTKPNQPTHGGENDKRSTSVSPQVSSFADFYVAATDKFPELSDDRALEPDCPQENQVSSGPSARRSGIVLSELEEEVIRGKDNDLAIADDDEEKEWWEMEDEDERKPRLRSLSHFQIGGENDMTAFPVSALSSRQGHSTIPDSEFSFVSDAPSVLDLSDAQWEEDSRLYWEDACAELNEVANSVLAANEDNPRFARINPHFSRSAIPPKGEHSEPAEFSDQKPSREDVLQIFLSGYPKYEVSNVFHESIDRTKHLNEEADRRATCIDDPDAEPSPPTCHVYENLKLPLHERLSNMLPSPGNFTPPLRPDPFVVWTYEHRPKDHSLQVIKTASTTPGLELKDESLKARAEQYRKNRELLQGALKEVCILKAVPDTAHALECPHCHSVGASGSIPDGPRYQADVDALQSLILEQHELRRDLERLEATKRGVQGSISTLSMFPSRHRFGNAKRRLALAGQREREVSERRREALEYRESQERTSATELCPLDQELDQALNALDPIAKSLLNSSRTSIATANLATGECFPFVNQAGPRRAANRRSSSEYSDRPAKSKDEVASPQSVLEKPDMVDVGNVPKHPHPPGAQDRAAAYRIMKSVQTYHNSGRKSLASVRSGSVDGDSARVGRTKERRRQEDVVVTSPSRHEERYPKRQNIVQQ</sequence>
<feature type="compositionally biased region" description="Basic and acidic residues" evidence="1">
    <location>
        <begin position="764"/>
        <end position="779"/>
    </location>
</feature>
<reference evidence="3" key="1">
    <citation type="journal article" date="2019" name="bioRxiv">
        <title>Genomics, evolutionary history and diagnostics of the Alternaria alternata species group including apple and Asian pear pathotypes.</title>
        <authorList>
            <person name="Armitage A.D."/>
            <person name="Cockerton H.M."/>
            <person name="Sreenivasaprasad S."/>
            <person name="Woodhall J.W."/>
            <person name="Lane C.R."/>
            <person name="Harrison R.J."/>
            <person name="Clarkson J.P."/>
        </authorList>
    </citation>
    <scope>NUCLEOTIDE SEQUENCE [LARGE SCALE GENOMIC DNA]</scope>
    <source>
        <strain evidence="3">FERA 1082</strain>
    </source>
</reference>
<feature type="region of interest" description="Disordered" evidence="1">
    <location>
        <begin position="823"/>
        <end position="878"/>
    </location>
</feature>
<evidence type="ECO:0000313" key="2">
    <source>
        <dbReference type="EMBL" id="RYN58325.1"/>
    </source>
</evidence>
<evidence type="ECO:0000313" key="3">
    <source>
        <dbReference type="Proteomes" id="UP000292402"/>
    </source>
</evidence>
<feature type="region of interest" description="Disordered" evidence="1">
    <location>
        <begin position="160"/>
        <end position="246"/>
    </location>
</feature>
<dbReference type="Proteomes" id="UP000292402">
    <property type="component" value="Unassembled WGS sequence"/>
</dbReference>
<proteinExistence type="predicted"/>
<dbReference type="EMBL" id="PDXA01000005">
    <property type="protein sequence ID" value="RYN58325.1"/>
    <property type="molecule type" value="Genomic_DNA"/>
</dbReference>
<feature type="compositionally biased region" description="Low complexity" evidence="1">
    <location>
        <begin position="54"/>
        <end position="82"/>
    </location>
</feature>
<organism evidence="2 3">
    <name type="scientific">Alternaria tenuissima</name>
    <dbReference type="NCBI Taxonomy" id="119927"/>
    <lineage>
        <taxon>Eukaryota</taxon>
        <taxon>Fungi</taxon>
        <taxon>Dikarya</taxon>
        <taxon>Ascomycota</taxon>
        <taxon>Pezizomycotina</taxon>
        <taxon>Dothideomycetes</taxon>
        <taxon>Pleosporomycetidae</taxon>
        <taxon>Pleosporales</taxon>
        <taxon>Pleosporineae</taxon>
        <taxon>Pleosporaceae</taxon>
        <taxon>Alternaria</taxon>
        <taxon>Alternaria sect. Alternaria</taxon>
        <taxon>Alternaria alternata complex</taxon>
    </lineage>
</organism>
<feature type="compositionally biased region" description="Basic and acidic residues" evidence="1">
    <location>
        <begin position="433"/>
        <end position="448"/>
    </location>
</feature>
<feature type="region of interest" description="Disordered" evidence="1">
    <location>
        <begin position="1"/>
        <end position="142"/>
    </location>
</feature>
<gene>
    <name evidence="2" type="ORF">AA0114_g1954</name>
</gene>
<comment type="caution">
    <text evidence="2">The sequence shown here is derived from an EMBL/GenBank/DDBJ whole genome shotgun (WGS) entry which is preliminary data.</text>
</comment>